<dbReference type="Pfam" id="PF01867">
    <property type="entry name" value="Cas_Cas1"/>
    <property type="match status" value="1"/>
</dbReference>
<evidence type="ECO:0000256" key="1">
    <source>
        <dbReference type="ARBA" id="ARBA00022722"/>
    </source>
</evidence>
<evidence type="ECO:0000256" key="7">
    <source>
        <dbReference type="ARBA" id="ARBA00023125"/>
    </source>
</evidence>
<comment type="similarity">
    <text evidence="10">Belongs to the CRISPR-associated endonuclease Cas1 family.</text>
</comment>
<feature type="binding site" evidence="10">
    <location>
        <position position="205"/>
    </location>
    <ligand>
        <name>Mn(2+)</name>
        <dbReference type="ChEBI" id="CHEBI:29035"/>
    </ligand>
</feature>
<dbReference type="GO" id="GO:0003677">
    <property type="term" value="F:DNA binding"/>
    <property type="evidence" value="ECO:0007669"/>
    <property type="project" value="UniProtKB-KW"/>
</dbReference>
<name>C8PNV3_9SPIR</name>
<feature type="binding site" evidence="10">
    <location>
        <position position="148"/>
    </location>
    <ligand>
        <name>Mn(2+)</name>
        <dbReference type="ChEBI" id="CHEBI:29035"/>
    </ligand>
</feature>
<dbReference type="Gene3D" id="1.20.120.920">
    <property type="entry name" value="CRISPR-associated endonuclease Cas1, C-terminal domain"/>
    <property type="match status" value="1"/>
</dbReference>
<dbReference type="InterPro" id="IPR050646">
    <property type="entry name" value="Cas1"/>
</dbReference>
<comment type="function">
    <text evidence="10">CRISPR (clustered regularly interspaced short palindromic repeat), is an adaptive immune system that provides protection against mobile genetic elements (viruses, transposable elements and conjugative plasmids). CRISPR clusters contain spacers, sequences complementary to antecedent mobile elements, and target invading nucleic acids. CRISPR clusters are transcribed and processed into CRISPR RNA (crRNA). Acts as a dsDNA endonuclease. Involved in the integration of spacer DNA into the CRISPR cassette.</text>
</comment>
<dbReference type="GO" id="GO:0016787">
    <property type="term" value="F:hydrolase activity"/>
    <property type="evidence" value="ECO:0007669"/>
    <property type="project" value="UniProtKB-KW"/>
</dbReference>
<dbReference type="GO" id="GO:0046872">
    <property type="term" value="F:metal ion binding"/>
    <property type="evidence" value="ECO:0007669"/>
    <property type="project" value="UniProtKB-UniRule"/>
</dbReference>
<evidence type="ECO:0000256" key="9">
    <source>
        <dbReference type="ARBA" id="ARBA00038592"/>
    </source>
</evidence>
<dbReference type="PANTHER" id="PTHR34353:SF2">
    <property type="entry name" value="CRISPR-ASSOCIATED ENDONUCLEASE CAS1 1"/>
    <property type="match status" value="1"/>
</dbReference>
<sequence length="296" mass="33910">MIKRTLFFSHAVCLSVKHKQLVIFSEETQEETLVPIEDIGFVIVENERVSLTIPLINELTENNCALIFCNEKHMPFSMTMPLDCNEIQSQLFSAQINAKLPVKKKCWKQVVEYKIKNQGLLLKKYDLDFARLADFSKRVKSGDSTNMESQAAKFYWDNLFGKNWCRNRFGEFPNNYLNYGYAILRAATARALAGSGLLPALGIHHHNKYNAYCLADDLMEPYRPFIDDEVIEYISTNPDEKELGLEFKKKILKVLTRDVKMNNLTRPMMAALSMTSASLADALSNESEKLKLPDFV</sequence>
<dbReference type="InterPro" id="IPR042211">
    <property type="entry name" value="CRISPR-assoc_Cas1_N"/>
</dbReference>
<dbReference type="InterPro" id="IPR019855">
    <property type="entry name" value="CRISPR-assoc_Cas1_NMENI"/>
</dbReference>
<dbReference type="PANTHER" id="PTHR34353">
    <property type="entry name" value="CRISPR-ASSOCIATED ENDONUCLEASE CAS1 1"/>
    <property type="match status" value="1"/>
</dbReference>
<dbReference type="GO" id="GO:0004520">
    <property type="term" value="F:DNA endonuclease activity"/>
    <property type="evidence" value="ECO:0007669"/>
    <property type="project" value="InterPro"/>
</dbReference>
<keyword evidence="4 10" id="KW-0378">Hydrolase</keyword>
<dbReference type="NCBIfam" id="TIGR03639">
    <property type="entry name" value="cas1_NMENI"/>
    <property type="match status" value="1"/>
</dbReference>
<comment type="caution">
    <text evidence="11">The sequence shown here is derived from an EMBL/GenBank/DDBJ whole genome shotgun (WGS) entry which is preliminary data.</text>
</comment>
<dbReference type="GO" id="GO:0051607">
    <property type="term" value="P:defense response to virus"/>
    <property type="evidence" value="ECO:0007669"/>
    <property type="project" value="UniProtKB-UniRule"/>
</dbReference>
<dbReference type="InterPro" id="IPR002729">
    <property type="entry name" value="CRISPR-assoc_Cas1"/>
</dbReference>
<protein>
    <recommendedName>
        <fullName evidence="10">CRISPR-associated endonuclease Cas1</fullName>
        <ecNumber evidence="10">3.1.-.-</ecNumber>
    </recommendedName>
</protein>
<dbReference type="STRING" id="596324.TREVI0001_0288"/>
<reference evidence="11 12" key="1">
    <citation type="submission" date="2009-07" db="EMBL/GenBank/DDBJ databases">
        <authorList>
            <person name="Madupu R."/>
            <person name="Sebastian Y."/>
            <person name="Durkin A.S."/>
            <person name="Torralba M."/>
            <person name="Methe B."/>
            <person name="Sutton G.G."/>
            <person name="Strausberg R.L."/>
            <person name="Nelson K.E."/>
        </authorList>
    </citation>
    <scope>NUCLEOTIDE SEQUENCE [LARGE SCALE GENOMIC DNA]</scope>
    <source>
        <strain evidence="11 12">ATCC 35580</strain>
    </source>
</reference>
<feature type="binding site" evidence="10">
    <location>
        <position position="220"/>
    </location>
    <ligand>
        <name>Mn(2+)</name>
        <dbReference type="ChEBI" id="CHEBI:29035"/>
    </ligand>
</feature>
<dbReference type="HAMAP" id="MF_01470">
    <property type="entry name" value="Cas1"/>
    <property type="match status" value="1"/>
</dbReference>
<keyword evidence="8 10" id="KW-0464">Manganese</keyword>
<dbReference type="InterPro" id="IPR042206">
    <property type="entry name" value="CRISPR-assoc_Cas1_C"/>
</dbReference>
<dbReference type="EC" id="3.1.-.-" evidence="10"/>
<proteinExistence type="inferred from homology"/>
<evidence type="ECO:0000256" key="6">
    <source>
        <dbReference type="ARBA" id="ARBA00023118"/>
    </source>
</evidence>
<keyword evidence="6 10" id="KW-0051">Antiviral defense</keyword>
<dbReference type="Gene3D" id="3.100.10.20">
    <property type="entry name" value="CRISPR-associated endonuclease Cas1, N-terminal domain"/>
    <property type="match status" value="1"/>
</dbReference>
<keyword evidence="2 10" id="KW-0479">Metal-binding</keyword>
<dbReference type="RefSeq" id="WP_006188219.1">
    <property type="nucleotide sequence ID" value="NZ_ACYH01000022.1"/>
</dbReference>
<dbReference type="AlphaFoldDB" id="C8PNV3"/>
<keyword evidence="1 10" id="KW-0540">Nuclease</keyword>
<keyword evidence="5 10" id="KW-0460">Magnesium</keyword>
<dbReference type="NCBIfam" id="TIGR00287">
    <property type="entry name" value="cas1"/>
    <property type="match status" value="1"/>
</dbReference>
<evidence type="ECO:0000256" key="10">
    <source>
        <dbReference type="HAMAP-Rule" id="MF_01470"/>
    </source>
</evidence>
<evidence type="ECO:0000256" key="4">
    <source>
        <dbReference type="ARBA" id="ARBA00022801"/>
    </source>
</evidence>
<evidence type="ECO:0000256" key="5">
    <source>
        <dbReference type="ARBA" id="ARBA00022842"/>
    </source>
</evidence>
<dbReference type="eggNOG" id="COG1518">
    <property type="taxonomic scope" value="Bacteria"/>
</dbReference>
<evidence type="ECO:0000313" key="11">
    <source>
        <dbReference type="EMBL" id="EEV20910.1"/>
    </source>
</evidence>
<evidence type="ECO:0000256" key="8">
    <source>
        <dbReference type="ARBA" id="ARBA00023211"/>
    </source>
</evidence>
<accession>C8PNV3</accession>
<dbReference type="Proteomes" id="UP000004509">
    <property type="component" value="Unassembled WGS sequence"/>
</dbReference>
<gene>
    <name evidence="10 11" type="primary">cas1</name>
    <name evidence="11" type="ORF">TREVI0001_0288</name>
</gene>
<evidence type="ECO:0000313" key="12">
    <source>
        <dbReference type="Proteomes" id="UP000004509"/>
    </source>
</evidence>
<comment type="subunit">
    <text evidence="9 10">Homodimer, forms a heterotetramer with a Cas2 homodimer.</text>
</comment>
<keyword evidence="3 10" id="KW-0255">Endonuclease</keyword>
<keyword evidence="7 10" id="KW-0238">DNA-binding</keyword>
<organism evidence="11 12">
    <name type="scientific">Treponema vincentii ATCC 35580</name>
    <dbReference type="NCBI Taxonomy" id="596324"/>
    <lineage>
        <taxon>Bacteria</taxon>
        <taxon>Pseudomonadati</taxon>
        <taxon>Spirochaetota</taxon>
        <taxon>Spirochaetia</taxon>
        <taxon>Spirochaetales</taxon>
        <taxon>Treponemataceae</taxon>
        <taxon>Treponema</taxon>
    </lineage>
</organism>
<evidence type="ECO:0000256" key="2">
    <source>
        <dbReference type="ARBA" id="ARBA00022723"/>
    </source>
</evidence>
<dbReference type="EMBL" id="ACYH01000022">
    <property type="protein sequence ID" value="EEV20910.1"/>
    <property type="molecule type" value="Genomic_DNA"/>
</dbReference>
<evidence type="ECO:0000256" key="3">
    <source>
        <dbReference type="ARBA" id="ARBA00022759"/>
    </source>
</evidence>
<comment type="cofactor">
    <cofactor evidence="10">
        <name>Mg(2+)</name>
        <dbReference type="ChEBI" id="CHEBI:18420"/>
    </cofactor>
    <cofactor evidence="10">
        <name>Mn(2+)</name>
        <dbReference type="ChEBI" id="CHEBI:29035"/>
    </cofactor>
</comment>
<dbReference type="GO" id="GO:0043571">
    <property type="term" value="P:maintenance of CRISPR repeat elements"/>
    <property type="evidence" value="ECO:0007669"/>
    <property type="project" value="UniProtKB-UniRule"/>
</dbReference>
<dbReference type="OrthoDB" id="9803119at2"/>